<dbReference type="InterPro" id="IPR002102">
    <property type="entry name" value="Cohesin_dom"/>
</dbReference>
<dbReference type="Gene3D" id="2.60.40.1180">
    <property type="entry name" value="Golgi alpha-mannosidase II"/>
    <property type="match status" value="2"/>
</dbReference>
<comment type="similarity">
    <text evidence="1 2">Belongs to the glycosyl hydrolase 31 family.</text>
</comment>
<dbReference type="PROSITE" id="PS00018">
    <property type="entry name" value="EF_HAND_1"/>
    <property type="match status" value="2"/>
</dbReference>
<name>A0A9D9I8X5_9BACT</name>
<dbReference type="Pfam" id="PF01055">
    <property type="entry name" value="Glyco_hydro_31_2nd"/>
    <property type="match status" value="1"/>
</dbReference>
<dbReference type="InterPro" id="IPR008979">
    <property type="entry name" value="Galactose-bd-like_sf"/>
</dbReference>
<dbReference type="InterPro" id="IPR051816">
    <property type="entry name" value="Glycosyl_Hydrolase_31"/>
</dbReference>
<dbReference type="GO" id="GO:0000272">
    <property type="term" value="P:polysaccharide catabolic process"/>
    <property type="evidence" value="ECO:0007669"/>
    <property type="project" value="InterPro"/>
</dbReference>
<dbReference type="InterPro" id="IPR000322">
    <property type="entry name" value="Glyco_hydro_31_TIM"/>
</dbReference>
<dbReference type="InterPro" id="IPR013780">
    <property type="entry name" value="Glyco_hydro_b"/>
</dbReference>
<dbReference type="PROSITE" id="PS50853">
    <property type="entry name" value="FN3"/>
    <property type="match status" value="1"/>
</dbReference>
<feature type="domain" description="F5/8 type C" evidence="3">
    <location>
        <begin position="488"/>
        <end position="645"/>
    </location>
</feature>
<dbReference type="InterPro" id="IPR036439">
    <property type="entry name" value="Dockerin_dom_sf"/>
</dbReference>
<dbReference type="InterPro" id="IPR000421">
    <property type="entry name" value="FA58C"/>
</dbReference>
<reference evidence="5" key="1">
    <citation type="submission" date="2020-10" db="EMBL/GenBank/DDBJ databases">
        <authorList>
            <person name="Gilroy R."/>
        </authorList>
    </citation>
    <scope>NUCLEOTIDE SEQUENCE</scope>
    <source>
        <strain evidence="5">B1-15692</strain>
    </source>
</reference>
<sequence>MPYYGSDARPFIISLDGWAGTQRYATVWSGDQTGGDWEYIRFHIPTFIGSGLSGQPNITSDMDGIFGGNNIPVNIREFQWKTFTPMQLNMDGWGSTPKYPDILGEPAASINRWYLKLKSELMPYAYTIAKEAVYGLPMIRAMFLEYPNHYTLGRATRYQFLYGPYFLVAPVYRDTQMDKEGNDIRDGIYLPEGKWIDYFTGDLYEGECILNNFDAPIWKLPVFVKSGAIIPLANPNNNVSGIRSDYRAFELYPDGKTEFEVYDDDGKTQEYLNGTAAFTMVKSAVSGESLEVTVYPTKGGYTGFEPVKSTEFRINVTERPSRISVRVGGKTVKLDEASAYEEFRGEDNVWFYNEAPELNRFATPGSSFASVSIKKNPQLMVKIAGTDITENSIVLNVKGFVFSPVDRLRTTSGTLEAPEMTKGPENIGAYTVTPSWNEVPNADYYEIAFEDRLYTTIKNTYLPFEDLVPETGYSFKVRAVNKDGYSEWTEAGYSTTSDPLEFAVKGIYAQASCASQPGNAIGKLVDFDEKSLWHSKWGKGDAVPFDITLDLKSVNMLDRIEYVPREDAGNGTVLSGSISFSTDKIGWSAPAEFRWDRTGKVKTFKFGSRPDGNAESARYVKIHVSEAVGGFGSGSEMYVFRVPGTEGVLQGDINRDKRIDDNDLTSYMNYTGLRQGDADFDYVSIGDINGNGLIDSYDISVVTTMLDGGVNANDSQEVSGTVTAVPDKTVFKAGDIISIKVRGTGMQNVNALSFALPYDASVYEYIGTETEGMKEMVNLTYDRLHTDGQKALYPTFANKGNNFLIEGECDLFTIRMKARKDGTFDLKATDGMLVGRNLKVVNFTE</sequence>
<dbReference type="InterPro" id="IPR018247">
    <property type="entry name" value="EF_Hand_1_Ca_BS"/>
</dbReference>
<evidence type="ECO:0000256" key="1">
    <source>
        <dbReference type="ARBA" id="ARBA00007806"/>
    </source>
</evidence>
<dbReference type="CDD" id="cd14254">
    <property type="entry name" value="Dockerin_II"/>
    <property type="match status" value="1"/>
</dbReference>
<dbReference type="SUPFAM" id="SSF49785">
    <property type="entry name" value="Galactose-binding domain-like"/>
    <property type="match status" value="1"/>
</dbReference>
<dbReference type="Gene3D" id="2.60.40.680">
    <property type="match status" value="1"/>
</dbReference>
<dbReference type="CDD" id="cd00063">
    <property type="entry name" value="FN3"/>
    <property type="match status" value="1"/>
</dbReference>
<dbReference type="SUPFAM" id="SSF63446">
    <property type="entry name" value="Type I dockerin domain"/>
    <property type="match status" value="1"/>
</dbReference>
<dbReference type="InterPro" id="IPR013783">
    <property type="entry name" value="Ig-like_fold"/>
</dbReference>
<protein>
    <submittedName>
        <fullName evidence="5">DUF5110 domain-containing protein</fullName>
    </submittedName>
</protein>
<dbReference type="PANTHER" id="PTHR43863">
    <property type="entry name" value="HYDROLASE, PUTATIVE (AFU_ORTHOLOGUE AFUA_1G03140)-RELATED"/>
    <property type="match status" value="1"/>
</dbReference>
<dbReference type="SUPFAM" id="SSF49384">
    <property type="entry name" value="Carbohydrate-binding domain"/>
    <property type="match status" value="1"/>
</dbReference>
<dbReference type="Proteomes" id="UP000823660">
    <property type="component" value="Unassembled WGS sequence"/>
</dbReference>
<dbReference type="Pfam" id="PF21365">
    <property type="entry name" value="Glyco_hydro_31_3rd"/>
    <property type="match status" value="1"/>
</dbReference>
<dbReference type="SUPFAM" id="SSF49265">
    <property type="entry name" value="Fibronectin type III"/>
    <property type="match status" value="1"/>
</dbReference>
<dbReference type="Pfam" id="PF00754">
    <property type="entry name" value="F5_F8_type_C"/>
    <property type="match status" value="1"/>
</dbReference>
<reference evidence="5" key="2">
    <citation type="journal article" date="2021" name="PeerJ">
        <title>Extensive microbial diversity within the chicken gut microbiome revealed by metagenomics and culture.</title>
        <authorList>
            <person name="Gilroy R."/>
            <person name="Ravi A."/>
            <person name="Getino M."/>
            <person name="Pursley I."/>
            <person name="Horton D.L."/>
            <person name="Alikhan N.F."/>
            <person name="Baker D."/>
            <person name="Gharbi K."/>
            <person name="Hall N."/>
            <person name="Watson M."/>
            <person name="Adriaenssens E.M."/>
            <person name="Foster-Nyarko E."/>
            <person name="Jarju S."/>
            <person name="Secka A."/>
            <person name="Antonio M."/>
            <person name="Oren A."/>
            <person name="Chaudhuri R.R."/>
            <person name="La Ragione R."/>
            <person name="Hildebrand F."/>
            <person name="Pallen M.J."/>
        </authorList>
    </citation>
    <scope>NUCLEOTIDE SEQUENCE</scope>
    <source>
        <strain evidence="5">B1-15692</strain>
    </source>
</reference>
<dbReference type="InterPro" id="IPR003961">
    <property type="entry name" value="FN3_dom"/>
</dbReference>
<proteinExistence type="inferred from homology"/>
<evidence type="ECO:0000259" key="4">
    <source>
        <dbReference type="PROSITE" id="PS50853"/>
    </source>
</evidence>
<dbReference type="InterPro" id="IPR017853">
    <property type="entry name" value="GH"/>
</dbReference>
<dbReference type="SUPFAM" id="SSF51011">
    <property type="entry name" value="Glycosyl hydrolase domain"/>
    <property type="match status" value="1"/>
</dbReference>
<dbReference type="Gene3D" id="2.60.120.260">
    <property type="entry name" value="Galactose-binding domain-like"/>
    <property type="match status" value="1"/>
</dbReference>
<evidence type="ECO:0000313" key="5">
    <source>
        <dbReference type="EMBL" id="MBO8467830.1"/>
    </source>
</evidence>
<gene>
    <name evidence="5" type="ORF">IAB99_08745</name>
</gene>
<evidence type="ECO:0000256" key="2">
    <source>
        <dbReference type="RuleBase" id="RU361185"/>
    </source>
</evidence>
<dbReference type="EMBL" id="JADIMH010000056">
    <property type="protein sequence ID" value="MBO8467830.1"/>
    <property type="molecule type" value="Genomic_DNA"/>
</dbReference>
<dbReference type="GO" id="GO:0030246">
    <property type="term" value="F:carbohydrate binding"/>
    <property type="evidence" value="ECO:0007669"/>
    <property type="project" value="InterPro"/>
</dbReference>
<evidence type="ECO:0000259" key="3">
    <source>
        <dbReference type="PROSITE" id="PS50022"/>
    </source>
</evidence>
<dbReference type="SUPFAM" id="SSF51445">
    <property type="entry name" value="(Trans)glycosidases"/>
    <property type="match status" value="1"/>
</dbReference>
<keyword evidence="2" id="KW-0378">Hydrolase</keyword>
<dbReference type="PANTHER" id="PTHR43863:SF2">
    <property type="entry name" value="MALTASE-GLUCOAMYLASE"/>
    <property type="match status" value="1"/>
</dbReference>
<dbReference type="Pfam" id="PF17137">
    <property type="entry name" value="DUF5110"/>
    <property type="match status" value="1"/>
</dbReference>
<dbReference type="InterPro" id="IPR033403">
    <property type="entry name" value="DUF5110"/>
</dbReference>
<dbReference type="InterPro" id="IPR008965">
    <property type="entry name" value="CBM2/CBM3_carb-bd_dom_sf"/>
</dbReference>
<evidence type="ECO:0000313" key="6">
    <source>
        <dbReference type="Proteomes" id="UP000823660"/>
    </source>
</evidence>
<dbReference type="Pfam" id="PF00041">
    <property type="entry name" value="fn3"/>
    <property type="match status" value="1"/>
</dbReference>
<dbReference type="Pfam" id="PF00963">
    <property type="entry name" value="Cohesin"/>
    <property type="match status" value="1"/>
</dbReference>
<dbReference type="GO" id="GO:0004553">
    <property type="term" value="F:hydrolase activity, hydrolyzing O-glycosyl compounds"/>
    <property type="evidence" value="ECO:0007669"/>
    <property type="project" value="InterPro"/>
</dbReference>
<dbReference type="InterPro" id="IPR048395">
    <property type="entry name" value="Glyco_hydro_31_C"/>
</dbReference>
<dbReference type="InterPro" id="IPR036116">
    <property type="entry name" value="FN3_sf"/>
</dbReference>
<dbReference type="Gene3D" id="3.20.20.80">
    <property type="entry name" value="Glycosidases"/>
    <property type="match status" value="1"/>
</dbReference>
<dbReference type="AlphaFoldDB" id="A0A9D9I8X5"/>
<comment type="caution">
    <text evidence="5">The sequence shown here is derived from an EMBL/GenBank/DDBJ whole genome shotgun (WGS) entry which is preliminary data.</text>
</comment>
<dbReference type="PROSITE" id="PS50022">
    <property type="entry name" value="FA58C_3"/>
    <property type="match status" value="1"/>
</dbReference>
<keyword evidence="2" id="KW-0326">Glycosidase</keyword>
<dbReference type="Gene3D" id="2.60.40.10">
    <property type="entry name" value="Immunoglobulins"/>
    <property type="match status" value="1"/>
</dbReference>
<organism evidence="5 6">
    <name type="scientific">Candidatus Cryptobacteroides faecipullorum</name>
    <dbReference type="NCBI Taxonomy" id="2840764"/>
    <lineage>
        <taxon>Bacteria</taxon>
        <taxon>Pseudomonadati</taxon>
        <taxon>Bacteroidota</taxon>
        <taxon>Bacteroidia</taxon>
        <taxon>Bacteroidales</taxon>
        <taxon>Candidatus Cryptobacteroides</taxon>
    </lineage>
</organism>
<accession>A0A9D9I8X5</accession>
<feature type="domain" description="Fibronectin type-III" evidence="4">
    <location>
        <begin position="417"/>
        <end position="499"/>
    </location>
</feature>